<evidence type="ECO:0000313" key="20">
    <source>
        <dbReference type="EMBL" id="NMP21674.1"/>
    </source>
</evidence>
<dbReference type="EMBL" id="JABBVZ010000011">
    <property type="protein sequence ID" value="NMP21674.1"/>
    <property type="molecule type" value="Genomic_DNA"/>
</dbReference>
<dbReference type="UniPathway" id="UPA00051">
    <property type="reaction ID" value="UER00462"/>
</dbReference>
<dbReference type="InterPro" id="IPR005260">
    <property type="entry name" value="Asp_kin_monofn"/>
</dbReference>
<dbReference type="GO" id="GO:0009089">
    <property type="term" value="P:lysine biosynthetic process via diaminopimelate"/>
    <property type="evidence" value="ECO:0007669"/>
    <property type="project" value="UniProtKB-UniPathway"/>
</dbReference>
<comment type="subunit">
    <text evidence="15">Tetramer consisting of 2 isoforms Alpha (catalytic and regulation) and of a homodimer of 2 isoforms Beta (regulation).</text>
</comment>
<evidence type="ECO:0000256" key="17">
    <source>
        <dbReference type="RuleBase" id="RU003448"/>
    </source>
</evidence>
<dbReference type="InterPro" id="IPR001057">
    <property type="entry name" value="Glu/AcGlu_kinase"/>
</dbReference>
<dbReference type="GO" id="GO:0009090">
    <property type="term" value="P:homoserine biosynthetic process"/>
    <property type="evidence" value="ECO:0007669"/>
    <property type="project" value="TreeGrafter"/>
</dbReference>
<dbReference type="FunFam" id="3.30.2130.10:FF:000001">
    <property type="entry name" value="Bifunctional aspartokinase/homoserine dehydrogenase"/>
    <property type="match status" value="1"/>
</dbReference>
<organism evidence="20 21">
    <name type="scientific">Sulfobacillus harzensis</name>
    <dbReference type="NCBI Taxonomy" id="2729629"/>
    <lineage>
        <taxon>Bacteria</taxon>
        <taxon>Bacillati</taxon>
        <taxon>Bacillota</taxon>
        <taxon>Clostridia</taxon>
        <taxon>Eubacteriales</taxon>
        <taxon>Clostridiales Family XVII. Incertae Sedis</taxon>
        <taxon>Sulfobacillus</taxon>
    </lineage>
</organism>
<dbReference type="Gene3D" id="3.30.2130.10">
    <property type="entry name" value="VC0802-like"/>
    <property type="match status" value="1"/>
</dbReference>
<evidence type="ECO:0000256" key="5">
    <source>
        <dbReference type="ARBA" id="ARBA00010122"/>
    </source>
</evidence>
<reference evidence="20 21" key="1">
    <citation type="submission" date="2020-04" db="EMBL/GenBank/DDBJ databases">
        <authorList>
            <person name="Zhang R."/>
            <person name="Schippers A."/>
        </authorList>
    </citation>
    <scope>NUCLEOTIDE SEQUENCE [LARGE SCALE GENOMIC DNA]</scope>
    <source>
        <strain evidence="20 21">DSM 109850</strain>
    </source>
</reference>
<comment type="pathway">
    <text evidence="4 18">Amino-acid biosynthesis; L-threonine biosynthesis; L-threonine from L-aspartate: step 1/5.</text>
</comment>
<dbReference type="PANTHER" id="PTHR21499:SF3">
    <property type="entry name" value="ASPARTOKINASE"/>
    <property type="match status" value="1"/>
</dbReference>
<evidence type="ECO:0000256" key="7">
    <source>
        <dbReference type="ARBA" id="ARBA00022679"/>
    </source>
</evidence>
<dbReference type="Gene3D" id="3.40.1160.10">
    <property type="entry name" value="Acetylglutamate kinase-like"/>
    <property type="match status" value="1"/>
</dbReference>
<feature type="binding site" evidence="16">
    <location>
        <position position="183"/>
    </location>
    <ligand>
        <name>ATP</name>
        <dbReference type="ChEBI" id="CHEBI:30616"/>
    </ligand>
</feature>
<dbReference type="InterPro" id="IPR001048">
    <property type="entry name" value="Asp/Glu/Uridylate_kinase"/>
</dbReference>
<keyword evidence="9 16" id="KW-0547">Nucleotide-binding</keyword>
<evidence type="ECO:0000256" key="14">
    <source>
        <dbReference type="ARBA" id="ARBA00047872"/>
    </source>
</evidence>
<evidence type="ECO:0000256" key="8">
    <source>
        <dbReference type="ARBA" id="ARBA00022737"/>
    </source>
</evidence>
<dbReference type="PIRSF" id="PIRSF000726">
    <property type="entry name" value="Asp_kin"/>
    <property type="match status" value="1"/>
</dbReference>
<evidence type="ECO:0000256" key="9">
    <source>
        <dbReference type="ARBA" id="ARBA00022741"/>
    </source>
</evidence>
<dbReference type="CDD" id="cd04913">
    <property type="entry name" value="ACT_AKii-LysC-BS-like_1"/>
    <property type="match status" value="1"/>
</dbReference>
<dbReference type="NCBIfam" id="TIGR00656">
    <property type="entry name" value="asp_kin_monofn"/>
    <property type="match status" value="1"/>
</dbReference>
<dbReference type="CDD" id="cd04246">
    <property type="entry name" value="AAK_AK-DapG-like"/>
    <property type="match status" value="1"/>
</dbReference>
<dbReference type="InterPro" id="IPR001341">
    <property type="entry name" value="Asp_kinase"/>
</dbReference>
<dbReference type="NCBIfam" id="NF005154">
    <property type="entry name" value="PRK06635.1-2"/>
    <property type="match status" value="1"/>
</dbReference>
<dbReference type="PRINTS" id="PR00474">
    <property type="entry name" value="GLU5KINASE"/>
</dbReference>
<feature type="binding site" evidence="16">
    <location>
        <position position="46"/>
    </location>
    <ligand>
        <name>substrate</name>
    </ligand>
</feature>
<keyword evidence="10 17" id="KW-0418">Kinase</keyword>
<dbReference type="InterPro" id="IPR045865">
    <property type="entry name" value="ACT-like_dom_sf"/>
</dbReference>
<keyword evidence="13" id="KW-0457">Lysine biosynthesis</keyword>
<comment type="catalytic activity">
    <reaction evidence="14 17">
        <text>L-aspartate + ATP = 4-phospho-L-aspartate + ADP</text>
        <dbReference type="Rhea" id="RHEA:23776"/>
        <dbReference type="ChEBI" id="CHEBI:29991"/>
        <dbReference type="ChEBI" id="CHEBI:30616"/>
        <dbReference type="ChEBI" id="CHEBI:57535"/>
        <dbReference type="ChEBI" id="CHEBI:456216"/>
        <dbReference type="EC" id="2.7.2.4"/>
    </reaction>
</comment>
<dbReference type="SUPFAM" id="SSF55021">
    <property type="entry name" value="ACT-like"/>
    <property type="match status" value="2"/>
</dbReference>
<evidence type="ECO:0000256" key="13">
    <source>
        <dbReference type="ARBA" id="ARBA00023154"/>
    </source>
</evidence>
<dbReference type="CDD" id="cd04923">
    <property type="entry name" value="ACT_AK-LysC-DapG-like_2"/>
    <property type="match status" value="1"/>
</dbReference>
<dbReference type="Pfam" id="PF00696">
    <property type="entry name" value="AA_kinase"/>
    <property type="match status" value="1"/>
</dbReference>
<feature type="binding site" evidence="16">
    <location>
        <begin position="6"/>
        <end position="9"/>
    </location>
    <ligand>
        <name>ATP</name>
        <dbReference type="ChEBI" id="CHEBI:30616"/>
    </ligand>
</feature>
<evidence type="ECO:0000256" key="3">
    <source>
        <dbReference type="ARBA" id="ARBA00004986"/>
    </source>
</evidence>
<dbReference type="InterPro" id="IPR018042">
    <property type="entry name" value="Aspartate_kinase_CS"/>
</dbReference>
<dbReference type="PANTHER" id="PTHR21499">
    <property type="entry name" value="ASPARTATE KINASE"/>
    <property type="match status" value="1"/>
</dbReference>
<feature type="domain" description="ACT" evidence="19">
    <location>
        <begin position="345"/>
        <end position="408"/>
    </location>
</feature>
<dbReference type="PROSITE" id="PS00324">
    <property type="entry name" value="ASPARTOKINASE"/>
    <property type="match status" value="1"/>
</dbReference>
<evidence type="ECO:0000256" key="11">
    <source>
        <dbReference type="ARBA" id="ARBA00022840"/>
    </source>
</evidence>
<dbReference type="Pfam" id="PF22468">
    <property type="entry name" value="ACT_9"/>
    <property type="match status" value="1"/>
</dbReference>
<evidence type="ECO:0000256" key="16">
    <source>
        <dbReference type="PIRSR" id="PIRSR000726-1"/>
    </source>
</evidence>
<dbReference type="GO" id="GO:0004072">
    <property type="term" value="F:aspartate kinase activity"/>
    <property type="evidence" value="ECO:0007669"/>
    <property type="project" value="UniProtKB-EC"/>
</dbReference>
<feature type="binding site" evidence="16">
    <location>
        <position position="73"/>
    </location>
    <ligand>
        <name>substrate</name>
    </ligand>
</feature>
<feature type="domain" description="ACT" evidence="19">
    <location>
        <begin position="264"/>
        <end position="341"/>
    </location>
</feature>
<dbReference type="GO" id="GO:0005829">
    <property type="term" value="C:cytosol"/>
    <property type="evidence" value="ECO:0007669"/>
    <property type="project" value="TreeGrafter"/>
</dbReference>
<comment type="caution">
    <text evidence="20">The sequence shown here is derived from an EMBL/GenBank/DDBJ whole genome shotgun (WGS) entry which is preliminary data.</text>
</comment>
<dbReference type="RefSeq" id="WP_169097279.1">
    <property type="nucleotide sequence ID" value="NZ_JABBVZ010000011.1"/>
</dbReference>
<evidence type="ECO:0000259" key="19">
    <source>
        <dbReference type="PROSITE" id="PS51671"/>
    </source>
</evidence>
<evidence type="ECO:0000256" key="2">
    <source>
        <dbReference type="ARBA" id="ARBA00004766"/>
    </source>
</evidence>
<gene>
    <name evidence="20" type="ORF">HIJ39_04800</name>
</gene>
<dbReference type="GO" id="GO:0019877">
    <property type="term" value="P:diaminopimelate biosynthetic process"/>
    <property type="evidence" value="ECO:0007669"/>
    <property type="project" value="UniProtKB-KW"/>
</dbReference>
<keyword evidence="6 18" id="KW-0028">Amino-acid biosynthesis</keyword>
<dbReference type="Proteomes" id="UP000533476">
    <property type="component" value="Unassembled WGS sequence"/>
</dbReference>
<dbReference type="SUPFAM" id="SSF53633">
    <property type="entry name" value="Carbamate kinase-like"/>
    <property type="match status" value="1"/>
</dbReference>
<dbReference type="NCBIfam" id="NF005155">
    <property type="entry name" value="PRK06635.1-4"/>
    <property type="match status" value="1"/>
</dbReference>
<evidence type="ECO:0000256" key="1">
    <source>
        <dbReference type="ARBA" id="ARBA00003121"/>
    </source>
</evidence>
<keyword evidence="21" id="KW-1185">Reference proteome</keyword>
<dbReference type="UniPathway" id="UPA00034">
    <property type="reaction ID" value="UER00015"/>
</dbReference>
<evidence type="ECO:0000256" key="15">
    <source>
        <dbReference type="ARBA" id="ARBA00063835"/>
    </source>
</evidence>
<dbReference type="FunFam" id="3.40.1160.10:FF:000002">
    <property type="entry name" value="Aspartokinase"/>
    <property type="match status" value="1"/>
</dbReference>
<keyword evidence="11 16" id="KW-0067">ATP-binding</keyword>
<dbReference type="NCBIfam" id="TIGR00657">
    <property type="entry name" value="asp_kinases"/>
    <property type="match status" value="1"/>
</dbReference>
<dbReference type="PROSITE" id="PS51671">
    <property type="entry name" value="ACT"/>
    <property type="match status" value="2"/>
</dbReference>
<protein>
    <recommendedName>
        <fullName evidence="17">Aspartokinase</fullName>
        <ecNumber evidence="17">2.7.2.4</ecNumber>
    </recommendedName>
</protein>
<comment type="pathway">
    <text evidence="2 18">Amino-acid biosynthesis; L-lysine biosynthesis via DAP pathway; (S)-tetrahydrodipicolinate from L-aspartate: step 1/4.</text>
</comment>
<dbReference type="UniPathway" id="UPA00050">
    <property type="reaction ID" value="UER00461"/>
</dbReference>
<evidence type="ECO:0000313" key="21">
    <source>
        <dbReference type="Proteomes" id="UP000533476"/>
    </source>
</evidence>
<sequence>MRIVQKFGGSSVKSLELIQAIAERVVRTASAGHEVVVVVSAMGDATDHLLDLASQVDGQSSPDNLDFLLATGEMTSAALMAMAINRLGRSARAVMGSQAGILTDGHFSEARILAVRPTTVESWLGEGIIPVVTGFQGISGEGRLTTLGRGGSDLTAIALASALKADACEIYSDVPGVFTADPRIVADARALSQLSYDEMMELASQGAQVLQTRAVLYARQSGVAVQARSTFDEHEPGTRIDEKQTSRAPRWVTAVALDTHLTKIGLVGVPDRPGVAALALDRLAQEGINIDLVFQALSHDDLRADIALTVADRDRERAMAVSQETLRALGGRSLLVDGDIAKISAVGAGVRNHPGVAAAMFRALADAGINIQMIGTSEIKISCIIARSDAERALNHVHQVFELNDSQG</sequence>
<accession>A0A7Y0L1P7</accession>
<dbReference type="AlphaFoldDB" id="A0A7Y0L1P7"/>
<keyword evidence="12" id="KW-0220">Diaminopimelate biosynthesis</keyword>
<dbReference type="GO" id="GO:0009088">
    <property type="term" value="P:threonine biosynthetic process"/>
    <property type="evidence" value="ECO:0007669"/>
    <property type="project" value="UniProtKB-UniPathway"/>
</dbReference>
<comment type="similarity">
    <text evidence="5 17">Belongs to the aspartokinase family.</text>
</comment>
<comment type="function">
    <text evidence="1">Catalyzes the phosphorylation of the beta-carboxyl group of aspartic acid with ATP to yield 4-phospho-L-aspartate, which is involved in the branched biosynthetic pathway leading to the biosynthesis of amino acids threonine, isoleucine and methionine.</text>
</comment>
<evidence type="ECO:0000256" key="12">
    <source>
        <dbReference type="ARBA" id="ARBA00022915"/>
    </source>
</evidence>
<dbReference type="InterPro" id="IPR036393">
    <property type="entry name" value="AceGlu_kinase-like_sf"/>
</dbReference>
<keyword evidence="8" id="KW-0677">Repeat</keyword>
<name>A0A7Y0L1P7_9FIRM</name>
<dbReference type="GO" id="GO:0005524">
    <property type="term" value="F:ATP binding"/>
    <property type="evidence" value="ECO:0007669"/>
    <property type="project" value="UniProtKB-KW"/>
</dbReference>
<dbReference type="InterPro" id="IPR002912">
    <property type="entry name" value="ACT_dom"/>
</dbReference>
<keyword evidence="7 17" id="KW-0808">Transferase</keyword>
<evidence type="ECO:0000256" key="10">
    <source>
        <dbReference type="ARBA" id="ARBA00022777"/>
    </source>
</evidence>
<dbReference type="EC" id="2.7.2.4" evidence="17"/>
<evidence type="ECO:0000256" key="6">
    <source>
        <dbReference type="ARBA" id="ARBA00022605"/>
    </source>
</evidence>
<evidence type="ECO:0000256" key="18">
    <source>
        <dbReference type="RuleBase" id="RU004249"/>
    </source>
</evidence>
<comment type="pathway">
    <text evidence="3 18">Amino-acid biosynthesis; L-methionine biosynthesis via de novo pathway; L-homoserine from L-aspartate: step 1/3.</text>
</comment>
<proteinExistence type="inferred from homology"/>
<evidence type="ECO:0000256" key="4">
    <source>
        <dbReference type="ARBA" id="ARBA00005139"/>
    </source>
</evidence>
<dbReference type="InterPro" id="IPR054352">
    <property type="entry name" value="ACT_Aspartokinase"/>
</dbReference>